<dbReference type="GO" id="GO:0046872">
    <property type="term" value="F:metal ion binding"/>
    <property type="evidence" value="ECO:0007669"/>
    <property type="project" value="UniProtKB-KW"/>
</dbReference>
<evidence type="ECO:0000313" key="13">
    <source>
        <dbReference type="EMBL" id="KAJ3179865.1"/>
    </source>
</evidence>
<evidence type="ECO:0000256" key="8">
    <source>
        <dbReference type="ARBA" id="ARBA00022833"/>
    </source>
</evidence>
<keyword evidence="8 11" id="KW-0862">Zinc</keyword>
<keyword evidence="14" id="KW-1185">Reference proteome</keyword>
<evidence type="ECO:0000256" key="3">
    <source>
        <dbReference type="ARBA" id="ARBA00012656"/>
    </source>
</evidence>
<evidence type="ECO:0000313" key="14">
    <source>
        <dbReference type="Proteomes" id="UP001212152"/>
    </source>
</evidence>
<evidence type="ECO:0000256" key="1">
    <source>
        <dbReference type="ARBA" id="ARBA00010497"/>
    </source>
</evidence>
<dbReference type="GO" id="GO:0005968">
    <property type="term" value="C:Rab-protein geranylgeranyltransferase complex"/>
    <property type="evidence" value="ECO:0007669"/>
    <property type="project" value="UniProtKB-UniRule"/>
</dbReference>
<evidence type="ECO:0000259" key="12">
    <source>
        <dbReference type="Pfam" id="PF00432"/>
    </source>
</evidence>
<gene>
    <name evidence="13" type="ORF">HDU87_002433</name>
</gene>
<comment type="function">
    <text evidence="11">Catalyzes the transfer of a geranylgeranyl moiety from geranylgeranyl diphosphate to both cysteines of proteins with the C-terminal sequence -XXCC, -XCXC and -CCXX.</text>
</comment>
<evidence type="ECO:0000256" key="2">
    <source>
        <dbReference type="ARBA" id="ARBA00011355"/>
    </source>
</evidence>
<sequence>MSSTSATSPQPFLLDLHVQFILGLDKKQDEFEYWASEQLRLNGVLWALTSLDLMNRKAELKRQDVIEFVLSCQNEDGGFGGSVEHDSHIAYTLSAVQIMMTLDAMDRLDASRVITYIQSRALADGSFSGDEWGEVDTRFCYITINCLSLLGRLDAIDVPKTVQYIDACRNFDGGFGCRPGAESHAGQTALAIVGALELVEADKLGWWLAERQLKNGGLNGRPEKLEDVCYSWWVMSALSILDRVHWINKDSLIKFILESQDPETGGIADRPGDYPDVFHLVFGVAGLSLLGYPGLQPVDPRYCMSRYITDKLPKFNVDWKGVNKE</sequence>
<dbReference type="InterPro" id="IPR026873">
    <property type="entry name" value="Ptb1"/>
</dbReference>
<name>A0AAD5TNI1_9FUNG</name>
<dbReference type="Pfam" id="PF00432">
    <property type="entry name" value="Prenyltrans"/>
    <property type="match status" value="1"/>
</dbReference>
<dbReference type="AlphaFoldDB" id="A0AAD5TNI1"/>
<dbReference type="CDD" id="cd02894">
    <property type="entry name" value="GGTase-II"/>
    <property type="match status" value="1"/>
</dbReference>
<dbReference type="InterPro" id="IPR008930">
    <property type="entry name" value="Terpenoid_cyclase/PrenylTrfase"/>
</dbReference>
<keyword evidence="4 11" id="KW-0637">Prenyltransferase</keyword>
<evidence type="ECO:0000256" key="5">
    <source>
        <dbReference type="ARBA" id="ARBA00022679"/>
    </source>
</evidence>
<dbReference type="GO" id="GO:0004663">
    <property type="term" value="F:Rab geranylgeranyltransferase activity"/>
    <property type="evidence" value="ECO:0007669"/>
    <property type="project" value="UniProtKB-UniRule"/>
</dbReference>
<reference evidence="13" key="1">
    <citation type="submission" date="2020-05" db="EMBL/GenBank/DDBJ databases">
        <title>Phylogenomic resolution of chytrid fungi.</title>
        <authorList>
            <person name="Stajich J.E."/>
            <person name="Amses K."/>
            <person name="Simmons R."/>
            <person name="Seto K."/>
            <person name="Myers J."/>
            <person name="Bonds A."/>
            <person name="Quandt C.A."/>
            <person name="Barry K."/>
            <person name="Liu P."/>
            <person name="Grigoriev I."/>
            <person name="Longcore J.E."/>
            <person name="James T.Y."/>
        </authorList>
    </citation>
    <scope>NUCLEOTIDE SEQUENCE</scope>
    <source>
        <strain evidence="13">JEL0379</strain>
    </source>
</reference>
<accession>A0AAD5TNI1</accession>
<evidence type="ECO:0000256" key="4">
    <source>
        <dbReference type="ARBA" id="ARBA00022602"/>
    </source>
</evidence>
<dbReference type="Proteomes" id="UP001212152">
    <property type="component" value="Unassembled WGS sequence"/>
</dbReference>
<comment type="subunit">
    <text evidence="2">Heterodimer of an alpha and a beta subunit.</text>
</comment>
<comment type="catalytic activity">
    <reaction evidence="9 11">
        <text>geranylgeranyl diphosphate + L-cysteinyl-[protein] = S-geranylgeranyl-L-cysteinyl-[protein] + diphosphate</text>
        <dbReference type="Rhea" id="RHEA:21240"/>
        <dbReference type="Rhea" id="RHEA-COMP:10131"/>
        <dbReference type="Rhea" id="RHEA-COMP:11537"/>
        <dbReference type="ChEBI" id="CHEBI:29950"/>
        <dbReference type="ChEBI" id="CHEBI:33019"/>
        <dbReference type="ChEBI" id="CHEBI:57533"/>
        <dbReference type="ChEBI" id="CHEBI:86021"/>
        <dbReference type="EC" id="2.5.1.60"/>
    </reaction>
</comment>
<feature type="domain" description="Prenyltransferase alpha-alpha toroid" evidence="12">
    <location>
        <begin position="13"/>
        <end position="304"/>
    </location>
</feature>
<comment type="caution">
    <text evidence="13">The sequence shown here is derived from an EMBL/GenBank/DDBJ whole genome shotgun (WGS) entry which is preliminary data.</text>
</comment>
<evidence type="ECO:0000256" key="7">
    <source>
        <dbReference type="ARBA" id="ARBA00022737"/>
    </source>
</evidence>
<keyword evidence="7" id="KW-0677">Repeat</keyword>
<dbReference type="InterPro" id="IPR045089">
    <property type="entry name" value="PGGT1B-like"/>
</dbReference>
<protein>
    <recommendedName>
        <fullName evidence="10 11">Geranylgeranyl transferase type-2 subunit beta</fullName>
        <ecNumber evidence="3 11">2.5.1.60</ecNumber>
    </recommendedName>
</protein>
<dbReference type="FunFam" id="1.50.10.20:FF:000012">
    <property type="entry name" value="Geranylgeranyl transferase type-2 subunit beta"/>
    <property type="match status" value="1"/>
</dbReference>
<evidence type="ECO:0000256" key="9">
    <source>
        <dbReference type="ARBA" id="ARBA00047658"/>
    </source>
</evidence>
<evidence type="ECO:0000256" key="6">
    <source>
        <dbReference type="ARBA" id="ARBA00022723"/>
    </source>
</evidence>
<proteinExistence type="inferred from homology"/>
<dbReference type="PANTHER" id="PTHR11774">
    <property type="entry name" value="GERANYLGERANYL TRANSFERASE TYPE BETA SUBUNIT"/>
    <property type="match status" value="1"/>
</dbReference>
<evidence type="ECO:0000256" key="11">
    <source>
        <dbReference type="RuleBase" id="RU365076"/>
    </source>
</evidence>
<organism evidence="13 14">
    <name type="scientific">Geranomyces variabilis</name>
    <dbReference type="NCBI Taxonomy" id="109894"/>
    <lineage>
        <taxon>Eukaryota</taxon>
        <taxon>Fungi</taxon>
        <taxon>Fungi incertae sedis</taxon>
        <taxon>Chytridiomycota</taxon>
        <taxon>Chytridiomycota incertae sedis</taxon>
        <taxon>Chytridiomycetes</taxon>
        <taxon>Spizellomycetales</taxon>
        <taxon>Powellomycetaceae</taxon>
        <taxon>Geranomyces</taxon>
    </lineage>
</organism>
<dbReference type="Gene3D" id="1.50.10.20">
    <property type="match status" value="1"/>
</dbReference>
<dbReference type="PANTHER" id="PTHR11774:SF11">
    <property type="entry name" value="GERANYLGERANYL TRANSFERASE TYPE-2 SUBUNIT BETA"/>
    <property type="match status" value="1"/>
</dbReference>
<comment type="similarity">
    <text evidence="1 11">Belongs to the protein prenyltransferase subunit beta family.</text>
</comment>
<dbReference type="EC" id="2.5.1.60" evidence="3 11"/>
<keyword evidence="6 11" id="KW-0479">Metal-binding</keyword>
<dbReference type="GO" id="GO:0072657">
    <property type="term" value="P:protein localization to membrane"/>
    <property type="evidence" value="ECO:0007669"/>
    <property type="project" value="UniProtKB-ARBA"/>
</dbReference>
<comment type="cofactor">
    <cofactor evidence="11">
        <name>Zn(2+)</name>
        <dbReference type="ChEBI" id="CHEBI:29105"/>
    </cofactor>
    <text evidence="11">Binds 1 zinc ion per subunit.</text>
</comment>
<dbReference type="InterPro" id="IPR001330">
    <property type="entry name" value="Prenyltrans"/>
</dbReference>
<keyword evidence="5 11" id="KW-0808">Transferase</keyword>
<dbReference type="EMBL" id="JADGJQ010000019">
    <property type="protein sequence ID" value="KAJ3179865.1"/>
    <property type="molecule type" value="Genomic_DNA"/>
</dbReference>
<evidence type="ECO:0000256" key="10">
    <source>
        <dbReference type="ARBA" id="ARBA00069127"/>
    </source>
</evidence>
<dbReference type="SUPFAM" id="SSF48239">
    <property type="entry name" value="Terpenoid cyclases/Protein prenyltransferases"/>
    <property type="match status" value="1"/>
</dbReference>